<dbReference type="PANTHER" id="PTHR43240">
    <property type="entry name" value="1,4-DIHYDROXY-2-NAPHTHOYL-COA THIOESTERASE 1"/>
    <property type="match status" value="1"/>
</dbReference>
<dbReference type="Proteomes" id="UP000233343">
    <property type="component" value="Unassembled WGS sequence"/>
</dbReference>
<evidence type="ECO:0000256" key="2">
    <source>
        <dbReference type="ARBA" id="ARBA00022801"/>
    </source>
</evidence>
<dbReference type="SUPFAM" id="SSF54637">
    <property type="entry name" value="Thioesterase/thiol ester dehydrase-isomerase"/>
    <property type="match status" value="1"/>
</dbReference>
<evidence type="ECO:0000313" key="4">
    <source>
        <dbReference type="EMBL" id="PKG29406.1"/>
    </source>
</evidence>
<evidence type="ECO:0000313" key="5">
    <source>
        <dbReference type="Proteomes" id="UP000233343"/>
    </source>
</evidence>
<accession>A0A2N0ZIU5</accession>
<comment type="similarity">
    <text evidence="1">Belongs to the thioesterase PaaI family.</text>
</comment>
<organism evidence="4 5">
    <name type="scientific">Cytobacillus horneckiae</name>
    <dbReference type="NCBI Taxonomy" id="549687"/>
    <lineage>
        <taxon>Bacteria</taxon>
        <taxon>Bacillati</taxon>
        <taxon>Bacillota</taxon>
        <taxon>Bacilli</taxon>
        <taxon>Bacillales</taxon>
        <taxon>Bacillaceae</taxon>
        <taxon>Cytobacillus</taxon>
    </lineage>
</organism>
<dbReference type="NCBIfam" id="TIGR00369">
    <property type="entry name" value="unchar_dom_1"/>
    <property type="match status" value="1"/>
</dbReference>
<dbReference type="Pfam" id="PF03061">
    <property type="entry name" value="4HBT"/>
    <property type="match status" value="1"/>
</dbReference>
<dbReference type="InterPro" id="IPR029069">
    <property type="entry name" value="HotDog_dom_sf"/>
</dbReference>
<dbReference type="GO" id="GO:0005829">
    <property type="term" value="C:cytosol"/>
    <property type="evidence" value="ECO:0007669"/>
    <property type="project" value="TreeGrafter"/>
</dbReference>
<comment type="caution">
    <text evidence="4">The sequence shown here is derived from an EMBL/GenBank/DDBJ whole genome shotgun (WGS) entry which is preliminary data.</text>
</comment>
<protein>
    <submittedName>
        <fullName evidence="4">PaaI family thioesterase</fullName>
    </submittedName>
</protein>
<dbReference type="PANTHER" id="PTHR43240:SF5">
    <property type="entry name" value="1,4-DIHYDROXY-2-NAPHTHOYL-COA THIOESTERASE 1"/>
    <property type="match status" value="1"/>
</dbReference>
<feature type="domain" description="Thioesterase" evidence="3">
    <location>
        <begin position="56"/>
        <end position="128"/>
    </location>
</feature>
<dbReference type="EMBL" id="PISD01000016">
    <property type="protein sequence ID" value="PKG29406.1"/>
    <property type="molecule type" value="Genomic_DNA"/>
</dbReference>
<dbReference type="CDD" id="cd03443">
    <property type="entry name" value="PaaI_thioesterase"/>
    <property type="match status" value="1"/>
</dbReference>
<sequence>MKGGGVMAVSDDYLQWLTKEFEESPYWKLLGISMDKLEQGEAVIKMPVKDELLNSNGMMHGGAIASILDSIIGVVIRSSRDVRVATISLTTQFIAPVKEGILYAEAKTINKGKRIQYVESKVIDEKGTIIGTALGTFAIKEKQ</sequence>
<keyword evidence="5" id="KW-1185">Reference proteome</keyword>
<dbReference type="GO" id="GO:0061522">
    <property type="term" value="F:1,4-dihydroxy-2-naphthoyl-CoA thioesterase activity"/>
    <property type="evidence" value="ECO:0007669"/>
    <property type="project" value="TreeGrafter"/>
</dbReference>
<keyword evidence="2" id="KW-0378">Hydrolase</keyword>
<dbReference type="Gene3D" id="3.10.129.10">
    <property type="entry name" value="Hotdog Thioesterase"/>
    <property type="match status" value="1"/>
</dbReference>
<evidence type="ECO:0000259" key="3">
    <source>
        <dbReference type="Pfam" id="PF03061"/>
    </source>
</evidence>
<name>A0A2N0ZIU5_9BACI</name>
<proteinExistence type="inferred from homology"/>
<reference evidence="4 5" key="1">
    <citation type="journal article" date="2010" name="Int. J. Syst. Evol. Microbiol.">
        <title>Bacillus horneckiae sp. nov., isolated from a spacecraft-assembly clean room.</title>
        <authorList>
            <person name="Vaishampayan P."/>
            <person name="Probst A."/>
            <person name="Krishnamurthi S."/>
            <person name="Ghosh S."/>
            <person name="Osman S."/>
            <person name="McDowall A."/>
            <person name="Ruckmani A."/>
            <person name="Mayilraj S."/>
            <person name="Venkateswaran K."/>
        </authorList>
    </citation>
    <scope>NUCLEOTIDE SEQUENCE [LARGE SCALE GENOMIC DNA]</scope>
    <source>
        <strain evidence="5">1PO1SC</strain>
    </source>
</reference>
<dbReference type="InterPro" id="IPR006683">
    <property type="entry name" value="Thioestr_dom"/>
</dbReference>
<dbReference type="AlphaFoldDB" id="A0A2N0ZIU5"/>
<gene>
    <name evidence="4" type="ORF">CWS20_09040</name>
</gene>
<dbReference type="InterPro" id="IPR003736">
    <property type="entry name" value="PAAI_dom"/>
</dbReference>
<evidence type="ECO:0000256" key="1">
    <source>
        <dbReference type="ARBA" id="ARBA00008324"/>
    </source>
</evidence>